<organism evidence="2 3">
    <name type="scientific">Thermothielavioides terrestris</name>
    <dbReference type="NCBI Taxonomy" id="2587410"/>
    <lineage>
        <taxon>Eukaryota</taxon>
        <taxon>Fungi</taxon>
        <taxon>Dikarya</taxon>
        <taxon>Ascomycota</taxon>
        <taxon>Pezizomycotina</taxon>
        <taxon>Sordariomycetes</taxon>
        <taxon>Sordariomycetidae</taxon>
        <taxon>Sordariales</taxon>
        <taxon>Chaetomiaceae</taxon>
        <taxon>Thermothielavioides</taxon>
    </lineage>
</organism>
<evidence type="ECO:0000313" key="2">
    <source>
        <dbReference type="EMBL" id="SPQ26150.1"/>
    </source>
</evidence>
<evidence type="ECO:0000313" key="3">
    <source>
        <dbReference type="Proteomes" id="UP000289323"/>
    </source>
</evidence>
<name>A0A3S4BPY4_9PEZI</name>
<dbReference type="EMBL" id="OUUZ01000016">
    <property type="protein sequence ID" value="SPQ26150.1"/>
    <property type="molecule type" value="Genomic_DNA"/>
</dbReference>
<sequence>MTDISPWEDRQCPLTQGNVVIKKLAKGDQQAKRETNSMLAGNRGMEERSLRSLKLKRIGERPDLLK</sequence>
<gene>
    <name evidence="2" type="ORF">TT172_LOCUS8569</name>
</gene>
<feature type="region of interest" description="Disordered" evidence="1">
    <location>
        <begin position="25"/>
        <end position="48"/>
    </location>
</feature>
<proteinExistence type="predicted"/>
<dbReference type="Proteomes" id="UP000289323">
    <property type="component" value="Unassembled WGS sequence"/>
</dbReference>
<evidence type="ECO:0000256" key="1">
    <source>
        <dbReference type="SAM" id="MobiDB-lite"/>
    </source>
</evidence>
<protein>
    <submittedName>
        <fullName evidence="2">7230a046-7ef2-49c3-b895-b552825ed3fe</fullName>
    </submittedName>
</protein>
<reference evidence="2 3" key="1">
    <citation type="submission" date="2018-04" db="EMBL/GenBank/DDBJ databases">
        <authorList>
            <person name="Huttner S."/>
            <person name="Dainat J."/>
        </authorList>
    </citation>
    <scope>NUCLEOTIDE SEQUENCE [LARGE SCALE GENOMIC DNA]</scope>
</reference>
<dbReference type="AlphaFoldDB" id="A0A3S4BPY4"/>
<feature type="compositionally biased region" description="Basic and acidic residues" evidence="1">
    <location>
        <begin position="25"/>
        <end position="35"/>
    </location>
</feature>
<accession>A0A3S4BPY4</accession>